<dbReference type="PANTHER" id="PTHR30177">
    <property type="entry name" value="GLYCINE BETAINE/L-PROLINE TRANSPORT SYSTEM PERMEASE PROTEIN PROW"/>
    <property type="match status" value="1"/>
</dbReference>
<feature type="domain" description="ABC transmembrane type-1" evidence="7">
    <location>
        <begin position="23"/>
        <end position="202"/>
    </location>
</feature>
<dbReference type="CDD" id="cd06261">
    <property type="entry name" value="TM_PBP2"/>
    <property type="match status" value="1"/>
</dbReference>
<feature type="transmembrane region" description="Helical" evidence="6">
    <location>
        <begin position="130"/>
        <end position="163"/>
    </location>
</feature>
<keyword evidence="9" id="KW-1185">Reference proteome</keyword>
<dbReference type="PROSITE" id="PS50928">
    <property type="entry name" value="ABC_TM1"/>
    <property type="match status" value="1"/>
</dbReference>
<dbReference type="InterPro" id="IPR000515">
    <property type="entry name" value="MetI-like"/>
</dbReference>
<feature type="transmembrane region" description="Helical" evidence="6">
    <location>
        <begin position="86"/>
        <end position="106"/>
    </location>
</feature>
<gene>
    <name evidence="8" type="ORF">AAF454_05620</name>
</gene>
<comment type="subcellular location">
    <subcellularLocation>
        <location evidence="6">Cell membrane</location>
        <topology evidence="6">Multi-pass membrane protein</topology>
    </subcellularLocation>
    <subcellularLocation>
        <location evidence="1">Membrane</location>
        <topology evidence="1">Multi-pass membrane protein</topology>
    </subcellularLocation>
</comment>
<name>A0ABU9LJG3_9BACL</name>
<dbReference type="InterPro" id="IPR051204">
    <property type="entry name" value="ABC_transp_perm/SBD"/>
</dbReference>
<accession>A0ABU9LJG3</accession>
<proteinExistence type="inferred from homology"/>
<feature type="transmembrane region" description="Helical" evidence="6">
    <location>
        <begin position="183"/>
        <end position="202"/>
    </location>
</feature>
<evidence type="ECO:0000256" key="6">
    <source>
        <dbReference type="RuleBase" id="RU363032"/>
    </source>
</evidence>
<keyword evidence="3 6" id="KW-0812">Transmembrane</keyword>
<protein>
    <submittedName>
        <fullName evidence="8">ABC transporter permease</fullName>
    </submittedName>
</protein>
<dbReference type="Gene3D" id="1.10.3720.10">
    <property type="entry name" value="MetI-like"/>
    <property type="match status" value="1"/>
</dbReference>
<dbReference type="Proteomes" id="UP001398420">
    <property type="component" value="Unassembled WGS sequence"/>
</dbReference>
<dbReference type="RefSeq" id="WP_068456566.1">
    <property type="nucleotide sequence ID" value="NZ_JALKQX010000004.1"/>
</dbReference>
<keyword evidence="5 6" id="KW-0472">Membrane</keyword>
<evidence type="ECO:0000313" key="9">
    <source>
        <dbReference type="Proteomes" id="UP001398420"/>
    </source>
</evidence>
<dbReference type="PANTHER" id="PTHR30177:SF28">
    <property type="entry name" value="CHOLINE TRANSPORT SYSTEM PERMEASE PROTEIN OPUBB"/>
    <property type="match status" value="1"/>
</dbReference>
<dbReference type="SUPFAM" id="SSF161098">
    <property type="entry name" value="MetI-like"/>
    <property type="match status" value="1"/>
</dbReference>
<evidence type="ECO:0000256" key="4">
    <source>
        <dbReference type="ARBA" id="ARBA00022989"/>
    </source>
</evidence>
<evidence type="ECO:0000313" key="8">
    <source>
        <dbReference type="EMBL" id="MEL5987889.1"/>
    </source>
</evidence>
<comment type="similarity">
    <text evidence="6">Belongs to the binding-protein-dependent transport system permease family.</text>
</comment>
<comment type="caution">
    <text evidence="8">The sequence shown here is derived from an EMBL/GenBank/DDBJ whole genome shotgun (WGS) entry which is preliminary data.</text>
</comment>
<sequence length="218" mass="23458">MGEFFTAAGDFLVNNKQEILVKTWEQFYISMSALLLGIIVAVPVGVLLSKTEKVAKVVMGITSVLQTLPSLAILALMIPILGVGKIPAIVALFIYTLLPILNNTFIGMQSVNKDLRGAGMSMGMTKFQSIYLVEFPLAIPVIMAGIRLSAVYAVSWATLASYIGAGGLGDFIFNGLNLYQPEFIIGGAVFVTILALLIDFILSKVEKIATPKGLRVER</sequence>
<keyword evidence="4 6" id="KW-1133">Transmembrane helix</keyword>
<feature type="transmembrane region" description="Helical" evidence="6">
    <location>
        <begin position="57"/>
        <end position="80"/>
    </location>
</feature>
<evidence type="ECO:0000256" key="5">
    <source>
        <dbReference type="ARBA" id="ARBA00023136"/>
    </source>
</evidence>
<organism evidence="8 9">
    <name type="scientific">Kurthia gibsonii</name>
    <dbReference type="NCBI Taxonomy" id="33946"/>
    <lineage>
        <taxon>Bacteria</taxon>
        <taxon>Bacillati</taxon>
        <taxon>Bacillota</taxon>
        <taxon>Bacilli</taxon>
        <taxon>Bacillales</taxon>
        <taxon>Caryophanaceae</taxon>
        <taxon>Kurthia</taxon>
    </lineage>
</organism>
<evidence type="ECO:0000256" key="3">
    <source>
        <dbReference type="ARBA" id="ARBA00022692"/>
    </source>
</evidence>
<dbReference type="InterPro" id="IPR035906">
    <property type="entry name" value="MetI-like_sf"/>
</dbReference>
<evidence type="ECO:0000256" key="1">
    <source>
        <dbReference type="ARBA" id="ARBA00004141"/>
    </source>
</evidence>
<keyword evidence="2 6" id="KW-0813">Transport</keyword>
<feature type="transmembrane region" description="Helical" evidence="6">
    <location>
        <begin position="27"/>
        <end position="48"/>
    </location>
</feature>
<dbReference type="Pfam" id="PF00528">
    <property type="entry name" value="BPD_transp_1"/>
    <property type="match status" value="1"/>
</dbReference>
<dbReference type="EMBL" id="JBCEWA010000003">
    <property type="protein sequence ID" value="MEL5987889.1"/>
    <property type="molecule type" value="Genomic_DNA"/>
</dbReference>
<evidence type="ECO:0000259" key="7">
    <source>
        <dbReference type="PROSITE" id="PS50928"/>
    </source>
</evidence>
<evidence type="ECO:0000256" key="2">
    <source>
        <dbReference type="ARBA" id="ARBA00022448"/>
    </source>
</evidence>
<reference evidence="8 9" key="1">
    <citation type="submission" date="2024-04" db="EMBL/GenBank/DDBJ databases">
        <authorList>
            <person name="Wu Y.S."/>
            <person name="Zhang L."/>
        </authorList>
    </citation>
    <scope>NUCLEOTIDE SEQUENCE [LARGE SCALE GENOMIC DNA]</scope>
    <source>
        <strain evidence="8 9">KG-01</strain>
    </source>
</reference>